<sequence>MTDKRCPYCGQAAVEEQATNENTKSYSEKYICLNCSETFGVNVSDSTLAPEKHCDTFYFSQGGFFGGSQFIKVEERDGYADLIVSSPYGNTEDRVDVRFRIMLSEWQDIKTMLFYDLFVLYWNETYHDPNILDGTQWEMRLEFDDRATVEKSGSNAFPALYDELVDYLQPYFDQGDFERD</sequence>
<accession>A0A2T0WC56</accession>
<organism evidence="1 2">
    <name type="scientific">Alkalibacterium olivapovliticus</name>
    <dbReference type="NCBI Taxonomy" id="99907"/>
    <lineage>
        <taxon>Bacteria</taxon>
        <taxon>Bacillati</taxon>
        <taxon>Bacillota</taxon>
        <taxon>Bacilli</taxon>
        <taxon>Lactobacillales</taxon>
        <taxon>Carnobacteriaceae</taxon>
        <taxon>Alkalibacterium</taxon>
    </lineage>
</organism>
<dbReference type="EMBL" id="PVTO01000001">
    <property type="protein sequence ID" value="PRY84278.1"/>
    <property type="molecule type" value="Genomic_DNA"/>
</dbReference>
<evidence type="ECO:0000313" key="2">
    <source>
        <dbReference type="Proteomes" id="UP000238205"/>
    </source>
</evidence>
<comment type="caution">
    <text evidence="1">The sequence shown here is derived from an EMBL/GenBank/DDBJ whole genome shotgun (WGS) entry which is preliminary data.</text>
</comment>
<gene>
    <name evidence="1" type="ORF">CLV38_101200</name>
</gene>
<dbReference type="OrthoDB" id="4979632at2"/>
<name>A0A2T0WC56_9LACT</name>
<keyword evidence="2" id="KW-1185">Reference proteome</keyword>
<evidence type="ECO:0000313" key="1">
    <source>
        <dbReference type="EMBL" id="PRY84278.1"/>
    </source>
</evidence>
<dbReference type="AlphaFoldDB" id="A0A2T0WC56"/>
<protein>
    <submittedName>
        <fullName evidence="1">Uncharacterized protein</fullName>
    </submittedName>
</protein>
<proteinExistence type="predicted"/>
<reference evidence="1 2" key="1">
    <citation type="submission" date="2018-03" db="EMBL/GenBank/DDBJ databases">
        <title>Genomic Encyclopedia of Archaeal and Bacterial Type Strains, Phase II (KMG-II): from individual species to whole genera.</title>
        <authorList>
            <person name="Goeker M."/>
        </authorList>
    </citation>
    <scope>NUCLEOTIDE SEQUENCE [LARGE SCALE GENOMIC DNA]</scope>
    <source>
        <strain evidence="1 2">DSM 13175</strain>
    </source>
</reference>
<dbReference type="RefSeq" id="WP_106190333.1">
    <property type="nucleotide sequence ID" value="NZ_PVTO01000001.1"/>
</dbReference>
<dbReference type="Proteomes" id="UP000238205">
    <property type="component" value="Unassembled WGS sequence"/>
</dbReference>